<feature type="chain" id="PRO_5035168035" description="DUF3558 domain-containing protein" evidence="2">
    <location>
        <begin position="29"/>
        <end position="201"/>
    </location>
</feature>
<reference evidence="3" key="1">
    <citation type="journal article" date="2014" name="Int. J. Syst. Evol. Microbiol.">
        <title>Complete genome sequence of Corynebacterium casei LMG S-19264T (=DSM 44701T), isolated from a smear-ripened cheese.</title>
        <authorList>
            <consortium name="US DOE Joint Genome Institute (JGI-PGF)"/>
            <person name="Walter F."/>
            <person name="Albersmeier A."/>
            <person name="Kalinowski J."/>
            <person name="Ruckert C."/>
        </authorList>
    </citation>
    <scope>NUCLEOTIDE SEQUENCE</scope>
    <source>
        <strain evidence="3">CGMCC 4.5737</strain>
    </source>
</reference>
<dbReference type="Proteomes" id="UP000637578">
    <property type="component" value="Unassembled WGS sequence"/>
</dbReference>
<sequence>MRRTTWLTASTIAIALLAGCGNSSNGTATPQTTTPTEPAPRTTTSTPKTTPTRPREIKLDGKNPCELITPQQRARFGFEREPHTGTSKTYKSPECTFNTNAASYTITTVTAEGVEAWRTGGRSAQVDEQQPIQGFPTLATTLPDHPVYKDSNCGIVVDVADGQYLLSTIQIIRSKASELPPKCEAARQFAEAAMATLTTTA</sequence>
<reference evidence="3" key="2">
    <citation type="submission" date="2020-09" db="EMBL/GenBank/DDBJ databases">
        <authorList>
            <person name="Sun Q."/>
            <person name="Zhou Y."/>
        </authorList>
    </citation>
    <scope>NUCLEOTIDE SEQUENCE</scope>
    <source>
        <strain evidence="3">CGMCC 4.5737</strain>
    </source>
</reference>
<feature type="region of interest" description="Disordered" evidence="1">
    <location>
        <begin position="20"/>
        <end position="60"/>
    </location>
</feature>
<comment type="caution">
    <text evidence="3">The sequence shown here is derived from an EMBL/GenBank/DDBJ whole genome shotgun (WGS) entry which is preliminary data.</text>
</comment>
<dbReference type="EMBL" id="BMMK01000038">
    <property type="protein sequence ID" value="GGM77160.1"/>
    <property type="molecule type" value="Genomic_DNA"/>
</dbReference>
<gene>
    <name evidence="3" type="ORF">GCM10012275_54750</name>
</gene>
<evidence type="ECO:0008006" key="5">
    <source>
        <dbReference type="Google" id="ProtNLM"/>
    </source>
</evidence>
<organism evidence="3 4">
    <name type="scientific">Longimycelium tulufanense</name>
    <dbReference type="NCBI Taxonomy" id="907463"/>
    <lineage>
        <taxon>Bacteria</taxon>
        <taxon>Bacillati</taxon>
        <taxon>Actinomycetota</taxon>
        <taxon>Actinomycetes</taxon>
        <taxon>Pseudonocardiales</taxon>
        <taxon>Pseudonocardiaceae</taxon>
        <taxon>Longimycelium</taxon>
    </lineage>
</organism>
<evidence type="ECO:0000313" key="3">
    <source>
        <dbReference type="EMBL" id="GGM77160.1"/>
    </source>
</evidence>
<proteinExistence type="predicted"/>
<evidence type="ECO:0000256" key="2">
    <source>
        <dbReference type="SAM" id="SignalP"/>
    </source>
</evidence>
<keyword evidence="4" id="KW-1185">Reference proteome</keyword>
<protein>
    <recommendedName>
        <fullName evidence="5">DUF3558 domain-containing protein</fullName>
    </recommendedName>
</protein>
<dbReference type="RefSeq" id="WP_189061308.1">
    <property type="nucleotide sequence ID" value="NZ_BMMK01000038.1"/>
</dbReference>
<keyword evidence="2" id="KW-0732">Signal</keyword>
<name>A0A8J3CHA1_9PSEU</name>
<dbReference type="AlphaFoldDB" id="A0A8J3CHA1"/>
<dbReference type="InterPro" id="IPR024520">
    <property type="entry name" value="DUF3558"/>
</dbReference>
<evidence type="ECO:0000313" key="4">
    <source>
        <dbReference type="Proteomes" id="UP000637578"/>
    </source>
</evidence>
<feature type="compositionally biased region" description="Low complexity" evidence="1">
    <location>
        <begin position="27"/>
        <end position="52"/>
    </location>
</feature>
<accession>A0A8J3CHA1</accession>
<evidence type="ECO:0000256" key="1">
    <source>
        <dbReference type="SAM" id="MobiDB-lite"/>
    </source>
</evidence>
<dbReference type="Pfam" id="PF12079">
    <property type="entry name" value="DUF3558"/>
    <property type="match status" value="1"/>
</dbReference>
<feature type="signal peptide" evidence="2">
    <location>
        <begin position="1"/>
        <end position="28"/>
    </location>
</feature>
<dbReference type="PROSITE" id="PS51257">
    <property type="entry name" value="PROKAR_LIPOPROTEIN"/>
    <property type="match status" value="1"/>
</dbReference>